<comment type="caution">
    <text evidence="5">The sequence shown here is derived from an EMBL/GenBank/DDBJ whole genome shotgun (WGS) entry which is preliminary data.</text>
</comment>
<dbReference type="RefSeq" id="WP_155463221.1">
    <property type="nucleotide sequence ID" value="NZ_WNKY01000007.1"/>
</dbReference>
<evidence type="ECO:0000256" key="3">
    <source>
        <dbReference type="SAM" id="SignalP"/>
    </source>
</evidence>
<dbReference type="Pfam" id="PF00933">
    <property type="entry name" value="Glyco_hydro_3"/>
    <property type="match status" value="1"/>
</dbReference>
<reference evidence="5 6" key="1">
    <citation type="submission" date="2019-11" db="EMBL/GenBank/DDBJ databases">
        <title>Type strains purchased from KCTC, JCM and DSMZ.</title>
        <authorList>
            <person name="Lu H."/>
        </authorList>
    </citation>
    <scope>NUCLEOTIDE SEQUENCE [LARGE SCALE GENOMIC DNA]</scope>
    <source>
        <strain evidence="5 6">KCTC 22382</strain>
    </source>
</reference>
<dbReference type="InterPro" id="IPR026891">
    <property type="entry name" value="Fn3-like"/>
</dbReference>
<dbReference type="Gene3D" id="2.60.40.10">
    <property type="entry name" value="Immunoglobulins"/>
    <property type="match status" value="1"/>
</dbReference>
<evidence type="ECO:0000256" key="1">
    <source>
        <dbReference type="ARBA" id="ARBA00005336"/>
    </source>
</evidence>
<dbReference type="PRINTS" id="PR00133">
    <property type="entry name" value="GLHYDRLASE3"/>
</dbReference>
<dbReference type="Gene3D" id="3.20.20.300">
    <property type="entry name" value="Glycoside hydrolase, family 3, N-terminal domain"/>
    <property type="match status" value="1"/>
</dbReference>
<dbReference type="PANTHER" id="PTHR42715">
    <property type="entry name" value="BETA-GLUCOSIDASE"/>
    <property type="match status" value="1"/>
</dbReference>
<feature type="signal peptide" evidence="3">
    <location>
        <begin position="1"/>
        <end position="22"/>
    </location>
</feature>
<dbReference type="InterPro" id="IPR036881">
    <property type="entry name" value="Glyco_hydro_3_C_sf"/>
</dbReference>
<dbReference type="InterPro" id="IPR017853">
    <property type="entry name" value="GH"/>
</dbReference>
<dbReference type="InterPro" id="IPR050288">
    <property type="entry name" value="Cellulose_deg_GH3"/>
</dbReference>
<feature type="chain" id="PRO_5026665970" evidence="3">
    <location>
        <begin position="23"/>
        <end position="740"/>
    </location>
</feature>
<dbReference type="EMBL" id="WNKY01000007">
    <property type="protein sequence ID" value="MTV37750.1"/>
    <property type="molecule type" value="Genomic_DNA"/>
</dbReference>
<dbReference type="InterPro" id="IPR036962">
    <property type="entry name" value="Glyco_hydro_3_N_sf"/>
</dbReference>
<comment type="similarity">
    <text evidence="1">Belongs to the glycosyl hydrolase 3 family.</text>
</comment>
<dbReference type="InterPro" id="IPR002772">
    <property type="entry name" value="Glyco_hydro_3_C"/>
</dbReference>
<dbReference type="Pfam" id="PF14310">
    <property type="entry name" value="Fn3-like"/>
    <property type="match status" value="1"/>
</dbReference>
<dbReference type="Gene3D" id="3.40.50.1700">
    <property type="entry name" value="Glycoside hydrolase family 3 C-terminal domain"/>
    <property type="match status" value="1"/>
</dbReference>
<organism evidence="5 6">
    <name type="scientific">Duganella radicis</name>
    <dbReference type="NCBI Taxonomy" id="551988"/>
    <lineage>
        <taxon>Bacteria</taxon>
        <taxon>Pseudomonadati</taxon>
        <taxon>Pseudomonadota</taxon>
        <taxon>Betaproteobacteria</taxon>
        <taxon>Burkholderiales</taxon>
        <taxon>Oxalobacteraceae</taxon>
        <taxon>Telluria group</taxon>
        <taxon>Duganella</taxon>
    </lineage>
</organism>
<dbReference type="Proteomes" id="UP000475582">
    <property type="component" value="Unassembled WGS sequence"/>
</dbReference>
<dbReference type="InterPro" id="IPR001764">
    <property type="entry name" value="Glyco_hydro_3_N"/>
</dbReference>
<dbReference type="SUPFAM" id="SSF51445">
    <property type="entry name" value="(Trans)glycosidases"/>
    <property type="match status" value="1"/>
</dbReference>
<dbReference type="PANTHER" id="PTHR42715:SF10">
    <property type="entry name" value="BETA-GLUCOSIDASE"/>
    <property type="match status" value="1"/>
</dbReference>
<protein>
    <submittedName>
        <fullName evidence="5">Glycosyl hydrolase</fullName>
    </submittedName>
</protein>
<feature type="domain" description="Fibronectin type III-like" evidence="4">
    <location>
        <begin position="650"/>
        <end position="719"/>
    </location>
</feature>
<evidence type="ECO:0000259" key="4">
    <source>
        <dbReference type="SMART" id="SM01217"/>
    </source>
</evidence>
<sequence length="740" mass="78882">MNKIMTAAVAFALLSPGLHARAADAEVRHVMAQQETLDPDQRALKTLSAMTLDEKIKLVFGYFSTDLENSTKPREGIQGAAGFVYGVERLGIPDQQITDAGVGVATQSASKNPRARTSQPANIAVAATWNPPVGFAGGAMIGNEARLSGHNVMLAGGANLQRDPRNGRNFEYAGEDPLLAGVMVGEQIRGIQSQHVISTLKHFAYNDQETGRFFVDVKIDDAAGRMSDLLAFQIAIERGNPGSVMCSYNRTYGVYGCEHDFLLNKVLKGQWGYQGYVMSDWGGTHSTIPAALAGLDQQSGWPFDKSPYFNGALKEAVENGHVPPARLDDMVRRILRAMYTHGVADHPVRVEPENIDFAGHARISQATAEEAIVLLKNKDNLLPLADTYQTIAIIGGHADVGVLSGGGSSQVYPEGGSPVPNEGPASFPGPIVYHPSSPLKALAARLRARLVYHDGKDPAAAAKLAAASDLAIVFATQWTAESLDQPDLKLPHNQDATIAAVAGANRRTVVVLETGAPVAMPWLESVGTVVEAWYPGSRGGEAIARVLTGEVDASGRLPATFPADESQLPRPALDGKGLPEGARFSVDYDIEGAAVGYKWFDKKGLKPLFPFGHGLSYTTFSYSGLKAQPANGTVQVSFNVQNTGRRDGKAVPQVYVSKVGGGWEAPKRLGGWNKLSLRSGETRQASVTIDPRVLAMFDKKTQKWKVAAGDYKVIVANSAAAPIGSVVVKLPAREFAAGGR</sequence>
<keyword evidence="2 5" id="KW-0378">Hydrolase</keyword>
<dbReference type="OrthoDB" id="8864425at2"/>
<dbReference type="SUPFAM" id="SSF52279">
    <property type="entry name" value="Beta-D-glucan exohydrolase, C-terminal domain"/>
    <property type="match status" value="1"/>
</dbReference>
<dbReference type="AlphaFoldDB" id="A0A6L6PF95"/>
<dbReference type="Pfam" id="PF01915">
    <property type="entry name" value="Glyco_hydro_3_C"/>
    <property type="match status" value="1"/>
</dbReference>
<dbReference type="GO" id="GO:0005975">
    <property type="term" value="P:carbohydrate metabolic process"/>
    <property type="evidence" value="ECO:0007669"/>
    <property type="project" value="InterPro"/>
</dbReference>
<evidence type="ECO:0000313" key="5">
    <source>
        <dbReference type="EMBL" id="MTV37750.1"/>
    </source>
</evidence>
<dbReference type="GO" id="GO:0004553">
    <property type="term" value="F:hydrolase activity, hydrolyzing O-glycosyl compounds"/>
    <property type="evidence" value="ECO:0007669"/>
    <property type="project" value="InterPro"/>
</dbReference>
<evidence type="ECO:0000313" key="6">
    <source>
        <dbReference type="Proteomes" id="UP000475582"/>
    </source>
</evidence>
<name>A0A6L6PF95_9BURK</name>
<proteinExistence type="inferred from homology"/>
<keyword evidence="3" id="KW-0732">Signal</keyword>
<evidence type="ECO:0000256" key="2">
    <source>
        <dbReference type="ARBA" id="ARBA00022801"/>
    </source>
</evidence>
<keyword evidence="6" id="KW-1185">Reference proteome</keyword>
<gene>
    <name evidence="5" type="ORF">GM676_09145</name>
</gene>
<dbReference type="InterPro" id="IPR013783">
    <property type="entry name" value="Ig-like_fold"/>
</dbReference>
<dbReference type="SMART" id="SM01217">
    <property type="entry name" value="Fn3_like"/>
    <property type="match status" value="1"/>
</dbReference>
<accession>A0A6L6PF95</accession>